<dbReference type="EMBL" id="OVEO01000003">
    <property type="protein sequence ID" value="SPQ95204.1"/>
    <property type="molecule type" value="Genomic_DNA"/>
</dbReference>
<evidence type="ECO:0000313" key="4">
    <source>
        <dbReference type="Proteomes" id="UP000290189"/>
    </source>
</evidence>
<dbReference type="Proteomes" id="UP000290189">
    <property type="component" value="Unassembled WGS sequence"/>
</dbReference>
<accession>A0A3P3Y513</accession>
<geneLocation type="mitochondrion" evidence="3"/>
<name>A0A3P3Y513_PLABS</name>
<reference evidence="3 4" key="1">
    <citation type="submission" date="2018-03" db="EMBL/GenBank/DDBJ databases">
        <authorList>
            <person name="Fogelqvist J."/>
        </authorList>
    </citation>
    <scope>NUCLEOTIDE SEQUENCE [LARGE SCALE GENOMIC DNA]</scope>
</reference>
<gene>
    <name evidence="3" type="ORF">PLBR_LOCUS2419</name>
</gene>
<feature type="region of interest" description="Disordered" evidence="1">
    <location>
        <begin position="177"/>
        <end position="196"/>
    </location>
</feature>
<feature type="domain" description="HNH nuclease" evidence="2">
    <location>
        <begin position="213"/>
        <end position="278"/>
    </location>
</feature>
<proteinExistence type="predicted"/>
<sequence>MLFPAIHCGSIRRSRNQRLVMAEWGSRFCVSFPLACRHMDPSSPVEELSGKLLEVESELASVTRQINDIGLKLGRLQDLIAGRAEWAYEERILFDDDVKLVRQHVFRLGAEKVHLQEQKAKLLDQKAKLLEMQLRMQDERILCADRQSSTKALADAIRVLPRVQHYYRALFHPKYVRPPSSQSASSSASRPSTQQSEFATRVRKFYDVDRSYCMVAGQIPSDHIGEQHCVKAAHLWDYRCRKALPTFHLTEQDIDNPRNGLPLCSEIEIAFDAGRVCFLYQPATRDVVFVVLDPGIKNKTASPSASGFTFGDLHGTSLKFKNANRPFKRLLAYLAADSLVFASKKKSKSKTWLSPDDINQFQTFVDAAISSLDQEERQHIAMLIQESCGFI</sequence>
<protein>
    <recommendedName>
        <fullName evidence="2">HNH nuclease domain-containing protein</fullName>
    </recommendedName>
</protein>
<evidence type="ECO:0000313" key="3">
    <source>
        <dbReference type="EMBL" id="SPQ95204.1"/>
    </source>
</evidence>
<evidence type="ECO:0000256" key="1">
    <source>
        <dbReference type="SAM" id="MobiDB-lite"/>
    </source>
</evidence>
<dbReference type="Pfam" id="PF13391">
    <property type="entry name" value="HNH_2"/>
    <property type="match status" value="1"/>
</dbReference>
<keyword evidence="3" id="KW-0496">Mitochondrion</keyword>
<evidence type="ECO:0000259" key="2">
    <source>
        <dbReference type="Pfam" id="PF13391"/>
    </source>
</evidence>
<dbReference type="AlphaFoldDB" id="A0A3P3Y513"/>
<organism evidence="3 4">
    <name type="scientific">Plasmodiophora brassicae</name>
    <name type="common">Clubroot disease agent</name>
    <dbReference type="NCBI Taxonomy" id="37360"/>
    <lineage>
        <taxon>Eukaryota</taxon>
        <taxon>Sar</taxon>
        <taxon>Rhizaria</taxon>
        <taxon>Endomyxa</taxon>
        <taxon>Phytomyxea</taxon>
        <taxon>Plasmodiophorida</taxon>
        <taxon>Plasmodiophoridae</taxon>
        <taxon>Plasmodiophora</taxon>
    </lineage>
</organism>
<dbReference type="InterPro" id="IPR003615">
    <property type="entry name" value="HNH_nuc"/>
</dbReference>